<accession>A0A5S5BNC6</accession>
<dbReference type="EMBL" id="VNHS01000018">
    <property type="protein sequence ID" value="TYP68629.1"/>
    <property type="molecule type" value="Genomic_DNA"/>
</dbReference>
<evidence type="ECO:0000313" key="2">
    <source>
        <dbReference type="EMBL" id="TYP68629.1"/>
    </source>
</evidence>
<dbReference type="SUPFAM" id="SSF51658">
    <property type="entry name" value="Xylose isomerase-like"/>
    <property type="match status" value="1"/>
</dbReference>
<reference evidence="2 3" key="1">
    <citation type="submission" date="2019-07" db="EMBL/GenBank/DDBJ databases">
        <title>Genomic Encyclopedia of Type Strains, Phase III (KMG-III): the genomes of soil and plant-associated and newly described type strains.</title>
        <authorList>
            <person name="Whitman W."/>
        </authorList>
    </citation>
    <scope>NUCLEOTIDE SEQUENCE [LARGE SCALE GENOMIC DNA]</scope>
    <source>
        <strain evidence="2 3">BL24</strain>
    </source>
</reference>
<name>A0A5S5BNC6_9BACL</name>
<dbReference type="PANTHER" id="PTHR12110">
    <property type="entry name" value="HYDROXYPYRUVATE ISOMERASE"/>
    <property type="match status" value="1"/>
</dbReference>
<proteinExistence type="predicted"/>
<dbReference type="Pfam" id="PF01261">
    <property type="entry name" value="AP_endonuc_2"/>
    <property type="match status" value="1"/>
</dbReference>
<comment type="caution">
    <text evidence="2">The sequence shown here is derived from an EMBL/GenBank/DDBJ whole genome shotgun (WGS) entry which is preliminary data.</text>
</comment>
<evidence type="ECO:0000259" key="1">
    <source>
        <dbReference type="Pfam" id="PF01261"/>
    </source>
</evidence>
<evidence type="ECO:0000313" key="3">
    <source>
        <dbReference type="Proteomes" id="UP000323257"/>
    </source>
</evidence>
<keyword evidence="3" id="KW-1185">Reference proteome</keyword>
<keyword evidence="2" id="KW-0413">Isomerase</keyword>
<gene>
    <name evidence="2" type="ORF">BCM02_11825</name>
</gene>
<feature type="domain" description="Xylose isomerase-like TIM barrel" evidence="1">
    <location>
        <begin position="27"/>
        <end position="286"/>
    </location>
</feature>
<dbReference type="InterPro" id="IPR013022">
    <property type="entry name" value="Xyl_isomerase-like_TIM-brl"/>
</dbReference>
<dbReference type="AlphaFoldDB" id="A0A5S5BNC6"/>
<organism evidence="2 3">
    <name type="scientific">Paenibacillus methanolicus</name>
    <dbReference type="NCBI Taxonomy" id="582686"/>
    <lineage>
        <taxon>Bacteria</taxon>
        <taxon>Bacillati</taxon>
        <taxon>Bacillota</taxon>
        <taxon>Bacilli</taxon>
        <taxon>Bacillales</taxon>
        <taxon>Paenibacillaceae</taxon>
        <taxon>Paenibacillus</taxon>
    </lineage>
</organism>
<dbReference type="Gene3D" id="3.20.20.150">
    <property type="entry name" value="Divalent-metal-dependent TIM barrel enzymes"/>
    <property type="match status" value="1"/>
</dbReference>
<dbReference type="InterPro" id="IPR050312">
    <property type="entry name" value="IolE/XylAMocC-like"/>
</dbReference>
<sequence length="309" mass="33853">MTGVSDGIKLSIFTVAAPDLTPDQLCEAAAASGIEGIEWRCKETDEAVRAQQASFWGNNLCTIAPSAGEDDIKPFDEAARRHGRQAIALTPYISAGDLEATEQVFRLAKRLGASMVRVGVPGYNRTANYNDLFEQEIRYLTEVEPLAKDYGVKAVVETHHATIAPSASLAYRLVSRFNPDHVGVLYDPGNMVHEGFENYRMGMELLGPYLAHVHVKNAVWLPAADHPNAPSAAKSGVPEAEPLNTLPFACSWRPLASGIVPWKQVLADLKAVGYQGWFGVEDFSQAYDTRTMLGVYAKQMRAWTEELQA</sequence>
<dbReference type="GO" id="GO:0016853">
    <property type="term" value="F:isomerase activity"/>
    <property type="evidence" value="ECO:0007669"/>
    <property type="project" value="UniProtKB-KW"/>
</dbReference>
<dbReference type="Proteomes" id="UP000323257">
    <property type="component" value="Unassembled WGS sequence"/>
</dbReference>
<dbReference type="InterPro" id="IPR036237">
    <property type="entry name" value="Xyl_isomerase-like_sf"/>
</dbReference>
<protein>
    <submittedName>
        <fullName evidence="2">Sugar phosphate isomerase/epimerase</fullName>
    </submittedName>
</protein>